<dbReference type="InParanoid" id="A0E8Y6"/>
<proteinExistence type="predicted"/>
<keyword evidence="2" id="KW-1185">Reference proteome</keyword>
<accession>A0E8Y6</accession>
<dbReference type="EMBL" id="CT868664">
    <property type="protein sequence ID" value="CAK91753.1"/>
    <property type="molecule type" value="Genomic_DNA"/>
</dbReference>
<sequence length="70" mass="8171">MSFTPPKSSSKTTYMHSLPFADKFQKTFSDAEMQCVQRKLDFGEMDFQQKKSISTFRITKMHKSTIGKLR</sequence>
<dbReference type="GeneID" id="5044935"/>
<evidence type="ECO:0000313" key="1">
    <source>
        <dbReference type="EMBL" id="CAK91753.1"/>
    </source>
</evidence>
<reference evidence="1 2" key="1">
    <citation type="journal article" date="2006" name="Nature">
        <title>Global trends of whole-genome duplications revealed by the ciliate Paramecium tetraurelia.</title>
        <authorList>
            <consortium name="Genoscope"/>
            <person name="Aury J.-M."/>
            <person name="Jaillon O."/>
            <person name="Duret L."/>
            <person name="Noel B."/>
            <person name="Jubin C."/>
            <person name="Porcel B.M."/>
            <person name="Segurens B."/>
            <person name="Daubin V."/>
            <person name="Anthouard V."/>
            <person name="Aiach N."/>
            <person name="Arnaiz O."/>
            <person name="Billaut A."/>
            <person name="Beisson J."/>
            <person name="Blanc I."/>
            <person name="Bouhouche K."/>
            <person name="Camara F."/>
            <person name="Duharcourt S."/>
            <person name="Guigo R."/>
            <person name="Gogendeau D."/>
            <person name="Katinka M."/>
            <person name="Keller A.-M."/>
            <person name="Kissmehl R."/>
            <person name="Klotz C."/>
            <person name="Koll F."/>
            <person name="Le Moue A."/>
            <person name="Lepere C."/>
            <person name="Malinsky S."/>
            <person name="Nowacki M."/>
            <person name="Nowak J.K."/>
            <person name="Plattner H."/>
            <person name="Poulain J."/>
            <person name="Ruiz F."/>
            <person name="Serrano V."/>
            <person name="Zagulski M."/>
            <person name="Dessen P."/>
            <person name="Betermier M."/>
            <person name="Weissenbach J."/>
            <person name="Scarpelli C."/>
            <person name="Schachter V."/>
            <person name="Sperling L."/>
            <person name="Meyer E."/>
            <person name="Cohen J."/>
            <person name="Wincker P."/>
        </authorList>
    </citation>
    <scope>NUCLEOTIDE SEQUENCE [LARGE SCALE GENOMIC DNA]</scope>
    <source>
        <strain evidence="1 2">Stock d4-2</strain>
    </source>
</reference>
<dbReference type="OMA" id="HKSTIGK"/>
<organism evidence="1 2">
    <name type="scientific">Paramecium tetraurelia</name>
    <dbReference type="NCBI Taxonomy" id="5888"/>
    <lineage>
        <taxon>Eukaryota</taxon>
        <taxon>Sar</taxon>
        <taxon>Alveolata</taxon>
        <taxon>Ciliophora</taxon>
        <taxon>Intramacronucleata</taxon>
        <taxon>Oligohymenophorea</taxon>
        <taxon>Peniculida</taxon>
        <taxon>Parameciidae</taxon>
        <taxon>Paramecium</taxon>
    </lineage>
</organism>
<dbReference type="RefSeq" id="XP_001459150.1">
    <property type="nucleotide sequence ID" value="XM_001459113.1"/>
</dbReference>
<evidence type="ECO:0000313" key="2">
    <source>
        <dbReference type="Proteomes" id="UP000000600"/>
    </source>
</evidence>
<protein>
    <submittedName>
        <fullName evidence="1">Uncharacterized protein</fullName>
    </submittedName>
</protein>
<name>A0E8Y6_PARTE</name>
<dbReference type="KEGG" id="ptm:GSPATT00024484001"/>
<dbReference type="Proteomes" id="UP000000600">
    <property type="component" value="Unassembled WGS sequence"/>
</dbReference>
<gene>
    <name evidence="1" type="ORF">GSPATT00024484001</name>
</gene>
<dbReference type="AlphaFoldDB" id="A0E8Y6"/>
<dbReference type="HOGENOM" id="CLU_2763326_0_0_1"/>